<protein>
    <submittedName>
        <fullName evidence="2">Uncharacterized protein</fullName>
    </submittedName>
</protein>
<keyword evidence="1" id="KW-0812">Transmembrane</keyword>
<evidence type="ECO:0000313" key="2">
    <source>
        <dbReference type="EMBL" id="KZT35280.1"/>
    </source>
</evidence>
<reference evidence="2 3" key="1">
    <citation type="journal article" date="2016" name="Mol. Biol. Evol.">
        <title>Comparative Genomics of Early-Diverging Mushroom-Forming Fungi Provides Insights into the Origins of Lignocellulose Decay Capabilities.</title>
        <authorList>
            <person name="Nagy L.G."/>
            <person name="Riley R."/>
            <person name="Tritt A."/>
            <person name="Adam C."/>
            <person name="Daum C."/>
            <person name="Floudas D."/>
            <person name="Sun H."/>
            <person name="Yadav J.S."/>
            <person name="Pangilinan J."/>
            <person name="Larsson K.H."/>
            <person name="Matsuura K."/>
            <person name="Barry K."/>
            <person name="Labutti K."/>
            <person name="Kuo R."/>
            <person name="Ohm R.A."/>
            <person name="Bhattacharya S.S."/>
            <person name="Shirouzu T."/>
            <person name="Yoshinaga Y."/>
            <person name="Martin F.M."/>
            <person name="Grigoriev I.V."/>
            <person name="Hibbett D.S."/>
        </authorList>
    </citation>
    <scope>NUCLEOTIDE SEQUENCE [LARGE SCALE GENOMIC DNA]</scope>
    <source>
        <strain evidence="2 3">HHB10207 ss-3</strain>
    </source>
</reference>
<name>A0A166AFT7_9AGAM</name>
<dbReference type="AlphaFoldDB" id="A0A166AFT7"/>
<organism evidence="2 3">
    <name type="scientific">Sistotremastrum suecicum HHB10207 ss-3</name>
    <dbReference type="NCBI Taxonomy" id="1314776"/>
    <lineage>
        <taxon>Eukaryota</taxon>
        <taxon>Fungi</taxon>
        <taxon>Dikarya</taxon>
        <taxon>Basidiomycota</taxon>
        <taxon>Agaricomycotina</taxon>
        <taxon>Agaricomycetes</taxon>
        <taxon>Sistotremastrales</taxon>
        <taxon>Sistotremastraceae</taxon>
        <taxon>Sistotremastrum</taxon>
    </lineage>
</organism>
<accession>A0A166AFT7</accession>
<keyword evidence="1" id="KW-1133">Transmembrane helix</keyword>
<keyword evidence="3" id="KW-1185">Reference proteome</keyword>
<dbReference type="EMBL" id="KV428145">
    <property type="protein sequence ID" value="KZT35280.1"/>
    <property type="molecule type" value="Genomic_DNA"/>
</dbReference>
<sequence length="85" mass="9909">MYETRIRVRRQSDYLSLRTGIRFIAIDLMLSAFLMTSLHFYELYIPDPALRLSRSILDSTLPALKPSFLAHVHRLRSVTSSKIKL</sequence>
<gene>
    <name evidence="2" type="ORF">SISSUDRAFT_1051613</name>
</gene>
<evidence type="ECO:0000313" key="3">
    <source>
        <dbReference type="Proteomes" id="UP000076798"/>
    </source>
</evidence>
<keyword evidence="1" id="KW-0472">Membrane</keyword>
<proteinExistence type="predicted"/>
<feature type="transmembrane region" description="Helical" evidence="1">
    <location>
        <begin position="21"/>
        <end position="41"/>
    </location>
</feature>
<dbReference type="Proteomes" id="UP000076798">
    <property type="component" value="Unassembled WGS sequence"/>
</dbReference>
<evidence type="ECO:0000256" key="1">
    <source>
        <dbReference type="SAM" id="Phobius"/>
    </source>
</evidence>